<dbReference type="EMBL" id="CP010802">
    <property type="protein sequence ID" value="ALC15403.1"/>
    <property type="molecule type" value="Genomic_DNA"/>
</dbReference>
<evidence type="ECO:0000256" key="10">
    <source>
        <dbReference type="ARBA" id="ARBA00022692"/>
    </source>
</evidence>
<comment type="similarity">
    <text evidence="4 19">Belongs to the CobS family.</text>
</comment>
<dbReference type="RefSeq" id="WP_053549617.1">
    <property type="nucleotide sequence ID" value="NZ_CP010802.1"/>
</dbReference>
<comment type="pathway">
    <text evidence="3 19">Cofactor biosynthesis; adenosylcobalamin biosynthesis; adenosylcobalamin from cob(II)yrinate a,c-diamide: step 7/7.</text>
</comment>
<comment type="function">
    <text evidence="14 19">Joins adenosylcobinamide-GDP and alpha-ribazole to generate adenosylcobalamin (Ado-cobalamin). Also synthesizes adenosylcobalamin 5'-phosphate from adenosylcobinamide-GDP and alpha-ribazole 5'-phosphate.</text>
</comment>
<name>A0A0M3QF38_9BACT</name>
<evidence type="ECO:0000256" key="12">
    <source>
        <dbReference type="ARBA" id="ARBA00022989"/>
    </source>
</evidence>
<dbReference type="InterPro" id="IPR003805">
    <property type="entry name" value="CobS"/>
</dbReference>
<evidence type="ECO:0000256" key="19">
    <source>
        <dbReference type="HAMAP-Rule" id="MF_00719"/>
    </source>
</evidence>
<evidence type="ECO:0000256" key="7">
    <source>
        <dbReference type="ARBA" id="ARBA00022475"/>
    </source>
</evidence>
<evidence type="ECO:0000256" key="9">
    <source>
        <dbReference type="ARBA" id="ARBA00022679"/>
    </source>
</evidence>
<comment type="catalytic activity">
    <reaction evidence="18 19">
        <text>alpha-ribazole 5'-phosphate + adenosylcob(III)inamide-GDP = adenosylcob(III)alamin 5'-phosphate + GMP + H(+)</text>
        <dbReference type="Rhea" id="RHEA:23560"/>
        <dbReference type="ChEBI" id="CHEBI:15378"/>
        <dbReference type="ChEBI" id="CHEBI:57918"/>
        <dbReference type="ChEBI" id="CHEBI:58115"/>
        <dbReference type="ChEBI" id="CHEBI:60487"/>
        <dbReference type="ChEBI" id="CHEBI:60493"/>
        <dbReference type="EC" id="2.7.8.26"/>
    </reaction>
</comment>
<evidence type="ECO:0000256" key="18">
    <source>
        <dbReference type="ARBA" id="ARBA00049504"/>
    </source>
</evidence>
<dbReference type="NCBIfam" id="TIGR00317">
    <property type="entry name" value="cobS"/>
    <property type="match status" value="1"/>
</dbReference>
<dbReference type="PANTHER" id="PTHR34148">
    <property type="entry name" value="ADENOSYLCOBINAMIDE-GDP RIBAZOLETRANSFERASE"/>
    <property type="match status" value="1"/>
</dbReference>
<dbReference type="PATRIC" id="fig|1603606.3.peg.671"/>
<gene>
    <name evidence="19 20" type="primary">cobS</name>
    <name evidence="20" type="ORF">DSOUD_0615</name>
</gene>
<sequence length="249" mass="26326">MKQEWEDFRIAGAFLTIFPVARELSMEPERLARSMGLFPAVGAVIGLALVVLNWVLTPLIPRPVLDCLLILMLIAATGALHLDGIADLIDGLAGGKDREGALAIMKDSRVGAMGVVGLVMVLLLKYLSLYNVPAPLKSAALIFMPVAGRWIQVVLAASCRYVRAEGGTGGAFVDHVGEREMLIATATLILAAVVLFGKSGFFLILLLGIAAIGLIRYFNARLGGVTGDVLGAGTEIIEVLTLVLVLALH</sequence>
<comment type="catalytic activity">
    <reaction evidence="17 19">
        <text>alpha-ribazole + adenosylcob(III)inamide-GDP = adenosylcob(III)alamin + GMP + H(+)</text>
        <dbReference type="Rhea" id="RHEA:16049"/>
        <dbReference type="ChEBI" id="CHEBI:10329"/>
        <dbReference type="ChEBI" id="CHEBI:15378"/>
        <dbReference type="ChEBI" id="CHEBI:18408"/>
        <dbReference type="ChEBI" id="CHEBI:58115"/>
        <dbReference type="ChEBI" id="CHEBI:60487"/>
        <dbReference type="EC" id="2.7.8.26"/>
    </reaction>
</comment>
<dbReference type="GO" id="GO:0005886">
    <property type="term" value="C:plasma membrane"/>
    <property type="evidence" value="ECO:0007669"/>
    <property type="project" value="UniProtKB-SubCell"/>
</dbReference>
<feature type="transmembrane region" description="Helical" evidence="19">
    <location>
        <begin position="36"/>
        <end position="56"/>
    </location>
</feature>
<dbReference type="PANTHER" id="PTHR34148:SF1">
    <property type="entry name" value="ADENOSYLCOBINAMIDE-GDP RIBAZOLETRANSFERASE"/>
    <property type="match status" value="1"/>
</dbReference>
<dbReference type="OrthoDB" id="9794223at2"/>
<dbReference type="EC" id="2.7.8.26" evidence="5 19"/>
<keyword evidence="9 19" id="KW-0808">Transferase</keyword>
<evidence type="ECO:0000256" key="8">
    <source>
        <dbReference type="ARBA" id="ARBA00022573"/>
    </source>
</evidence>
<evidence type="ECO:0000256" key="4">
    <source>
        <dbReference type="ARBA" id="ARBA00010561"/>
    </source>
</evidence>
<evidence type="ECO:0000313" key="20">
    <source>
        <dbReference type="EMBL" id="ALC15403.1"/>
    </source>
</evidence>
<dbReference type="STRING" id="1603606.DSOUD_0615"/>
<organism evidence="20 21">
    <name type="scientific">Desulfuromonas soudanensis</name>
    <dbReference type="NCBI Taxonomy" id="1603606"/>
    <lineage>
        <taxon>Bacteria</taxon>
        <taxon>Pseudomonadati</taxon>
        <taxon>Thermodesulfobacteriota</taxon>
        <taxon>Desulfuromonadia</taxon>
        <taxon>Desulfuromonadales</taxon>
        <taxon>Desulfuromonadaceae</taxon>
        <taxon>Desulfuromonas</taxon>
    </lineage>
</organism>
<evidence type="ECO:0000256" key="1">
    <source>
        <dbReference type="ARBA" id="ARBA00001946"/>
    </source>
</evidence>
<dbReference type="GO" id="GO:0008818">
    <property type="term" value="F:cobalamin 5'-phosphate synthase activity"/>
    <property type="evidence" value="ECO:0007669"/>
    <property type="project" value="UniProtKB-UniRule"/>
</dbReference>
<dbReference type="UniPathway" id="UPA00148">
    <property type="reaction ID" value="UER00238"/>
</dbReference>
<reference evidence="20 21" key="1">
    <citation type="submission" date="2015-07" db="EMBL/GenBank/DDBJ databases">
        <title>Isolation and Genomic Characterization of a Novel Halophilic Metal-Reducing Deltaproteobacterium from the Deep Subsurface.</title>
        <authorList>
            <person name="Badalamenti J.P."/>
            <person name="Summers Z.M."/>
            <person name="Gralnick J.A."/>
            <person name="Bond D.R."/>
        </authorList>
    </citation>
    <scope>NUCLEOTIDE SEQUENCE [LARGE SCALE GENOMIC DNA]</scope>
    <source>
        <strain evidence="20 21">WTL</strain>
    </source>
</reference>
<evidence type="ECO:0000256" key="14">
    <source>
        <dbReference type="ARBA" id="ARBA00025228"/>
    </source>
</evidence>
<feature type="transmembrane region" description="Helical" evidence="19">
    <location>
        <begin position="110"/>
        <end position="127"/>
    </location>
</feature>
<comment type="subcellular location">
    <subcellularLocation>
        <location evidence="2 19">Cell membrane</location>
        <topology evidence="2 19">Multi-pass membrane protein</topology>
    </subcellularLocation>
</comment>
<keyword evidence="8 19" id="KW-0169">Cobalamin biosynthesis</keyword>
<dbReference type="GO" id="GO:0051073">
    <property type="term" value="F:adenosylcobinamide-GDP ribazoletransferase activity"/>
    <property type="evidence" value="ECO:0007669"/>
    <property type="project" value="UniProtKB-UniRule"/>
</dbReference>
<evidence type="ECO:0000256" key="13">
    <source>
        <dbReference type="ARBA" id="ARBA00023136"/>
    </source>
</evidence>
<evidence type="ECO:0000256" key="17">
    <source>
        <dbReference type="ARBA" id="ARBA00048623"/>
    </source>
</evidence>
<feature type="transmembrane region" description="Helical" evidence="19">
    <location>
        <begin position="188"/>
        <end position="217"/>
    </location>
</feature>
<keyword evidence="10 19" id="KW-0812">Transmembrane</keyword>
<evidence type="ECO:0000256" key="2">
    <source>
        <dbReference type="ARBA" id="ARBA00004651"/>
    </source>
</evidence>
<dbReference type="AlphaFoldDB" id="A0A0M3QF38"/>
<evidence type="ECO:0000256" key="11">
    <source>
        <dbReference type="ARBA" id="ARBA00022842"/>
    </source>
</evidence>
<keyword evidence="12 19" id="KW-1133">Transmembrane helix</keyword>
<comment type="cofactor">
    <cofactor evidence="1 19">
        <name>Mg(2+)</name>
        <dbReference type="ChEBI" id="CHEBI:18420"/>
    </cofactor>
</comment>
<accession>A0A0M3QF38</accession>
<dbReference type="Proteomes" id="UP000057158">
    <property type="component" value="Chromosome"/>
</dbReference>
<evidence type="ECO:0000256" key="15">
    <source>
        <dbReference type="ARBA" id="ARBA00032605"/>
    </source>
</evidence>
<keyword evidence="21" id="KW-1185">Reference proteome</keyword>
<evidence type="ECO:0000256" key="5">
    <source>
        <dbReference type="ARBA" id="ARBA00013200"/>
    </source>
</evidence>
<evidence type="ECO:0000256" key="6">
    <source>
        <dbReference type="ARBA" id="ARBA00015850"/>
    </source>
</evidence>
<evidence type="ECO:0000256" key="3">
    <source>
        <dbReference type="ARBA" id="ARBA00004663"/>
    </source>
</evidence>
<dbReference type="GO" id="GO:0009236">
    <property type="term" value="P:cobalamin biosynthetic process"/>
    <property type="evidence" value="ECO:0007669"/>
    <property type="project" value="UniProtKB-UniRule"/>
</dbReference>
<feature type="transmembrane region" description="Helical" evidence="19">
    <location>
        <begin position="68"/>
        <end position="89"/>
    </location>
</feature>
<dbReference type="KEGG" id="des:DSOUD_0615"/>
<dbReference type="Pfam" id="PF02654">
    <property type="entry name" value="CobS"/>
    <property type="match status" value="1"/>
</dbReference>
<evidence type="ECO:0000256" key="16">
    <source>
        <dbReference type="ARBA" id="ARBA00032853"/>
    </source>
</evidence>
<evidence type="ECO:0000313" key="21">
    <source>
        <dbReference type="Proteomes" id="UP000057158"/>
    </source>
</evidence>
<protein>
    <recommendedName>
        <fullName evidence="6 19">Adenosylcobinamide-GDP ribazoletransferase</fullName>
        <ecNumber evidence="5 19">2.7.8.26</ecNumber>
    </recommendedName>
    <alternativeName>
        <fullName evidence="16 19">Cobalamin synthase</fullName>
    </alternativeName>
    <alternativeName>
        <fullName evidence="15 19">Cobalamin-5'-phosphate synthase</fullName>
    </alternativeName>
</protein>
<proteinExistence type="inferred from homology"/>
<keyword evidence="7 19" id="KW-1003">Cell membrane</keyword>
<dbReference type="HAMAP" id="MF_00719">
    <property type="entry name" value="CobS"/>
    <property type="match status" value="1"/>
</dbReference>
<keyword evidence="11 19" id="KW-0460">Magnesium</keyword>
<keyword evidence="13 19" id="KW-0472">Membrane</keyword>
<feature type="transmembrane region" description="Helical" evidence="19">
    <location>
        <begin position="229"/>
        <end position="248"/>
    </location>
</feature>